<dbReference type="RefSeq" id="WP_089906352.1">
    <property type="nucleotide sequence ID" value="NZ_FOBB01000001.1"/>
</dbReference>
<evidence type="ECO:0000313" key="2">
    <source>
        <dbReference type="Proteomes" id="UP000198984"/>
    </source>
</evidence>
<evidence type="ECO:0008006" key="3">
    <source>
        <dbReference type="Google" id="ProtNLM"/>
    </source>
</evidence>
<keyword evidence="2" id="KW-1185">Reference proteome</keyword>
<reference evidence="1 2" key="1">
    <citation type="submission" date="2016-10" db="EMBL/GenBank/DDBJ databases">
        <authorList>
            <person name="de Groot N.N."/>
        </authorList>
    </citation>
    <scope>NUCLEOTIDE SEQUENCE [LARGE SCALE GENOMIC DNA]</scope>
    <source>
        <strain evidence="1 2">DSM 21039</strain>
    </source>
</reference>
<dbReference type="STRING" id="573321.SAMN04488505_101266"/>
<dbReference type="Proteomes" id="UP000198984">
    <property type="component" value="Unassembled WGS sequence"/>
</dbReference>
<dbReference type="InterPro" id="IPR047715">
    <property type="entry name" value="EboA_dom"/>
</dbReference>
<dbReference type="EMBL" id="FOBB01000001">
    <property type="protein sequence ID" value="SEK47457.1"/>
    <property type="molecule type" value="Genomic_DNA"/>
</dbReference>
<dbReference type="AlphaFoldDB" id="A0A1H7HCL0"/>
<dbReference type="NCBIfam" id="NF035938">
    <property type="entry name" value="EboA_domain"/>
    <property type="match status" value="1"/>
</dbReference>
<name>A0A1H7HCL0_9BACT</name>
<proteinExistence type="predicted"/>
<sequence>MEQPYDYDRDKVSAYLYAIIEQHSTDQALAWLAQRSKVLQDSASVQQFNLTFSAIPRFTGKEIVTLSAGTIHELQETAHGFFVQGYTLDRLARTWWLLQWPANDRVNYVQTIEGLFNAAEMNELVALYGALPLLPWAQEWKLRTSEGIRSNIGTVLEAIMLHNTYPARYLDEPAWNQLVLKAFFTDKAIHDIIGLDERANAKLAAILIDYAHERWAAGRPVNPMLWRLVTRFIDDANMPDIQRVWHSAENIEKEAAALTCYYSTYAPARALLQQAPVLEQEIKEGLLSWGRVAAKQVN</sequence>
<accession>A0A1H7HCL0</accession>
<organism evidence="1 2">
    <name type="scientific">Chitinophaga rupis</name>
    <dbReference type="NCBI Taxonomy" id="573321"/>
    <lineage>
        <taxon>Bacteria</taxon>
        <taxon>Pseudomonadati</taxon>
        <taxon>Bacteroidota</taxon>
        <taxon>Chitinophagia</taxon>
        <taxon>Chitinophagales</taxon>
        <taxon>Chitinophagaceae</taxon>
        <taxon>Chitinophaga</taxon>
    </lineage>
</organism>
<dbReference type="OrthoDB" id="325673at2"/>
<protein>
    <recommendedName>
        <fullName evidence="3">ERAP1-like C-terminal domain-containing protein</fullName>
    </recommendedName>
</protein>
<evidence type="ECO:0000313" key="1">
    <source>
        <dbReference type="EMBL" id="SEK47457.1"/>
    </source>
</evidence>
<gene>
    <name evidence="1" type="ORF">SAMN04488505_101266</name>
</gene>